<dbReference type="Pfam" id="PF01933">
    <property type="entry name" value="CofD"/>
    <property type="match status" value="1"/>
</dbReference>
<dbReference type="PANTHER" id="PTHR43007">
    <property type="entry name" value="2-PHOSPHO-L-LACTATE TRANSFERASE"/>
    <property type="match status" value="1"/>
</dbReference>
<keyword evidence="4" id="KW-1185">Reference proteome</keyword>
<comment type="caution">
    <text evidence="3">The sequence shown here is derived from an EMBL/GenBank/DDBJ whole genome shotgun (WGS) entry which is preliminary data.</text>
</comment>
<dbReference type="Gene3D" id="3.40.50.10680">
    <property type="entry name" value="CofD-like domains"/>
    <property type="match status" value="1"/>
</dbReference>
<dbReference type="SUPFAM" id="SSF142338">
    <property type="entry name" value="CofD-like"/>
    <property type="match status" value="1"/>
</dbReference>
<keyword evidence="1 3" id="KW-0808">Transferase</keyword>
<evidence type="ECO:0000313" key="4">
    <source>
        <dbReference type="Proteomes" id="UP000664209"/>
    </source>
</evidence>
<sequence length="325" mass="33700">MRPVTTGPEGPDRSAASPVVTLLAGGVGGAKLAHGFAPLTPDLTVVVNTADDVELHGLAISPDLDTVMYTLAGIANTQAGWGLADETYATLEALGRLGEDTWFTLGDRDLATHIARTARLRAGARLSDITRALSSSLGVGPALLPMTDERVATLVDTAAGRLAFQDYFVARGHRDEVLGIVLEGIEHARPAPGVIPALSDADLVVLAPSNPFVSIGPILAVPGIRTALAQTRARRIGVSPVVGGRAIKGPAAAMLASLGHEVSPLGVARLYTDVLDVLCIDHADRALAPAIEDLGLEVLVTDAVMHDEADRPRFAQELLVAADLA</sequence>
<keyword evidence="2" id="KW-0460">Magnesium</keyword>
<dbReference type="GO" id="GO:0043743">
    <property type="term" value="F:LPPG:FO 2-phospho-L-lactate transferase activity"/>
    <property type="evidence" value="ECO:0007669"/>
    <property type="project" value="UniProtKB-EC"/>
</dbReference>
<dbReference type="Gene3D" id="1.10.8.240">
    <property type="entry name" value="CofD-like domain"/>
    <property type="match status" value="1"/>
</dbReference>
<dbReference type="Proteomes" id="UP000664209">
    <property type="component" value="Unassembled WGS sequence"/>
</dbReference>
<dbReference type="HAMAP" id="MF_01257">
    <property type="entry name" value="CofD"/>
    <property type="match status" value="1"/>
</dbReference>
<dbReference type="NCBIfam" id="TIGR01819">
    <property type="entry name" value="F420_cofD"/>
    <property type="match status" value="1"/>
</dbReference>
<evidence type="ECO:0000256" key="1">
    <source>
        <dbReference type="ARBA" id="ARBA00022679"/>
    </source>
</evidence>
<gene>
    <name evidence="3" type="ORF">J4G33_08280</name>
</gene>
<dbReference type="InterPro" id="IPR010115">
    <property type="entry name" value="FbiA/CofD"/>
</dbReference>
<dbReference type="CDD" id="cd07186">
    <property type="entry name" value="CofD_like"/>
    <property type="match status" value="1"/>
</dbReference>
<evidence type="ECO:0000256" key="2">
    <source>
        <dbReference type="ARBA" id="ARBA00022842"/>
    </source>
</evidence>
<dbReference type="InterPro" id="IPR038136">
    <property type="entry name" value="CofD-like_dom_sf"/>
</dbReference>
<proteinExistence type="inferred from homology"/>
<dbReference type="RefSeq" id="WP_208055637.1">
    <property type="nucleotide sequence ID" value="NZ_JAGEMK010000003.1"/>
</dbReference>
<dbReference type="EC" id="2.7.8.28" evidence="3"/>
<protein>
    <submittedName>
        <fullName evidence="3">2-phospho-L-lactate transferase</fullName>
        <ecNumber evidence="3">2.7.8.28</ecNumber>
    </submittedName>
</protein>
<reference evidence="3" key="1">
    <citation type="submission" date="2021-03" db="EMBL/GenBank/DDBJ databases">
        <title>Actinotalea soli sp. nov., isolated from soil.</title>
        <authorList>
            <person name="Ping W."/>
            <person name="Zhang J."/>
        </authorList>
    </citation>
    <scope>NUCLEOTIDE SEQUENCE</scope>
    <source>
        <strain evidence="3">BY-33</strain>
    </source>
</reference>
<dbReference type="EMBL" id="JAGEMK010000003">
    <property type="protein sequence ID" value="MBO1751796.1"/>
    <property type="molecule type" value="Genomic_DNA"/>
</dbReference>
<accession>A0A939RW40</accession>
<organism evidence="3 4">
    <name type="scientific">Actinotalea soli</name>
    <dbReference type="NCBI Taxonomy" id="2819234"/>
    <lineage>
        <taxon>Bacteria</taxon>
        <taxon>Bacillati</taxon>
        <taxon>Actinomycetota</taxon>
        <taxon>Actinomycetes</taxon>
        <taxon>Micrococcales</taxon>
        <taxon>Cellulomonadaceae</taxon>
        <taxon>Actinotalea</taxon>
    </lineage>
</organism>
<dbReference type="InterPro" id="IPR002882">
    <property type="entry name" value="CofD"/>
</dbReference>
<dbReference type="AlphaFoldDB" id="A0A939RW40"/>
<name>A0A939RW40_9CELL</name>
<dbReference type="PANTHER" id="PTHR43007:SF1">
    <property type="entry name" value="2-PHOSPHO-L-LACTATE TRANSFERASE"/>
    <property type="match status" value="1"/>
</dbReference>
<dbReference type="GO" id="GO:0000287">
    <property type="term" value="F:magnesium ion binding"/>
    <property type="evidence" value="ECO:0007669"/>
    <property type="project" value="InterPro"/>
</dbReference>
<evidence type="ECO:0000313" key="3">
    <source>
        <dbReference type="EMBL" id="MBO1751796.1"/>
    </source>
</evidence>